<organism evidence="1 2">
    <name type="scientific">Araneus ventricosus</name>
    <name type="common">Orbweaver spider</name>
    <name type="synonym">Epeira ventricosa</name>
    <dbReference type="NCBI Taxonomy" id="182803"/>
    <lineage>
        <taxon>Eukaryota</taxon>
        <taxon>Metazoa</taxon>
        <taxon>Ecdysozoa</taxon>
        <taxon>Arthropoda</taxon>
        <taxon>Chelicerata</taxon>
        <taxon>Arachnida</taxon>
        <taxon>Araneae</taxon>
        <taxon>Araneomorphae</taxon>
        <taxon>Entelegynae</taxon>
        <taxon>Araneoidea</taxon>
        <taxon>Araneidae</taxon>
        <taxon>Araneus</taxon>
    </lineage>
</organism>
<proteinExistence type="predicted"/>
<evidence type="ECO:0000313" key="1">
    <source>
        <dbReference type="EMBL" id="GBL92887.1"/>
    </source>
</evidence>
<reference evidence="1 2" key="1">
    <citation type="journal article" date="2019" name="Sci. Rep.">
        <title>Orb-weaving spider Araneus ventricosus genome elucidates the spidroin gene catalogue.</title>
        <authorList>
            <person name="Kono N."/>
            <person name="Nakamura H."/>
            <person name="Ohtoshi R."/>
            <person name="Moran D.A.P."/>
            <person name="Shinohara A."/>
            <person name="Yoshida Y."/>
            <person name="Fujiwara M."/>
            <person name="Mori M."/>
            <person name="Tomita M."/>
            <person name="Arakawa K."/>
        </authorList>
    </citation>
    <scope>NUCLEOTIDE SEQUENCE [LARGE SCALE GENOMIC DNA]</scope>
</reference>
<name>A0A4Y2BMF7_ARAVE</name>
<dbReference type="EMBL" id="BGPR01000090">
    <property type="protein sequence ID" value="GBL92887.1"/>
    <property type="molecule type" value="Genomic_DNA"/>
</dbReference>
<dbReference type="AlphaFoldDB" id="A0A4Y2BMF7"/>
<comment type="caution">
    <text evidence="1">The sequence shown here is derived from an EMBL/GenBank/DDBJ whole genome shotgun (WGS) entry which is preliminary data.</text>
</comment>
<keyword evidence="2" id="KW-1185">Reference proteome</keyword>
<evidence type="ECO:0000313" key="2">
    <source>
        <dbReference type="Proteomes" id="UP000499080"/>
    </source>
</evidence>
<sequence>MCIKLRNIIFLSNSSNASSSVRRKKTESTCSVNSLVACDDSSNTQVKRDALMFAPTISPLDYVFANSKVFSDLSSVEHLRMRMESKKCYYTDRQTDSPIDGFGPKFNRLNSLDDRNNA</sequence>
<gene>
    <name evidence="1" type="ORF">AVEN_54552_1</name>
</gene>
<accession>A0A4Y2BMF7</accession>
<dbReference type="Proteomes" id="UP000499080">
    <property type="component" value="Unassembled WGS sequence"/>
</dbReference>
<protein>
    <submittedName>
        <fullName evidence="1">Uncharacterized protein</fullName>
    </submittedName>
</protein>